<gene>
    <name evidence="2" type="ORF">X474_24360</name>
</gene>
<proteinExistence type="predicted"/>
<name>A0A0D2G9P3_9BACT</name>
<feature type="domain" description="Glycosyltransferase subfamily 4-like N-terminal" evidence="1">
    <location>
        <begin position="29"/>
        <end position="191"/>
    </location>
</feature>
<protein>
    <recommendedName>
        <fullName evidence="1">Glycosyltransferase subfamily 4-like N-terminal domain-containing protein</fullName>
    </recommendedName>
</protein>
<dbReference type="GO" id="GO:0016757">
    <property type="term" value="F:glycosyltransferase activity"/>
    <property type="evidence" value="ECO:0007669"/>
    <property type="project" value="UniProtKB-ARBA"/>
</dbReference>
<dbReference type="EMBL" id="AZAC01000056">
    <property type="protein sequence ID" value="KIX11562.1"/>
    <property type="molecule type" value="Genomic_DNA"/>
</dbReference>
<reference evidence="2 3" key="1">
    <citation type="submission" date="2013-11" db="EMBL/GenBank/DDBJ databases">
        <title>Metagenomic analysis of a methanogenic consortium involved in long chain n-alkane degradation.</title>
        <authorList>
            <person name="Davidova I.A."/>
            <person name="Callaghan A.V."/>
            <person name="Wawrik B."/>
            <person name="Pruitt S."/>
            <person name="Marks C."/>
            <person name="Duncan K.E."/>
            <person name="Suflita J.M."/>
        </authorList>
    </citation>
    <scope>NUCLEOTIDE SEQUENCE [LARGE SCALE GENOMIC DNA]</scope>
    <source>
        <strain evidence="2 3">SPR</strain>
    </source>
</reference>
<keyword evidence="3" id="KW-1185">Reference proteome</keyword>
<sequence length="373" mass="42818">MRCFERPQGEGLYNLKILYICDSDPKPASGVAVKIASQVAAWQKMGIEVDLLSYESLRLFDLHMQPKSTPFSFSLPAGRAWFFQRQIVASYRLMRMTRNMDYDFCYCRYLLFMPFLPVALKRAARRLVFEINSDEDKEWRVTNRLLWAYNKLGRRAVLPLADGLVCVTPELASSYDSWHKSTATIANGISCADYPFVEDTGNKTPQVYFVCSSEQRWQGLDKITHLAGLMPNIIFHVIGVHRRNKSNLVFHGRPPEFEVTELLKGADLAFSTLALHRKNLDQACPLKSRQYLAMGIPMVYAYVDPDLPADAPFALRIENTEDNYVKEMDSISTFIDRVFKNTAMRRKARCHTEENLDAGIKEKQRLGFLRELG</sequence>
<dbReference type="InterPro" id="IPR028098">
    <property type="entry name" value="Glyco_trans_4-like_N"/>
</dbReference>
<dbReference type="SUPFAM" id="SSF53756">
    <property type="entry name" value="UDP-Glycosyltransferase/glycogen phosphorylase"/>
    <property type="match status" value="1"/>
</dbReference>
<evidence type="ECO:0000313" key="2">
    <source>
        <dbReference type="EMBL" id="KIX11562.1"/>
    </source>
</evidence>
<organism evidence="2 3">
    <name type="scientific">Dethiosulfatarculus sandiegensis</name>
    <dbReference type="NCBI Taxonomy" id="1429043"/>
    <lineage>
        <taxon>Bacteria</taxon>
        <taxon>Pseudomonadati</taxon>
        <taxon>Thermodesulfobacteriota</taxon>
        <taxon>Desulfarculia</taxon>
        <taxon>Desulfarculales</taxon>
        <taxon>Desulfarculaceae</taxon>
        <taxon>Dethiosulfatarculus</taxon>
    </lineage>
</organism>
<dbReference type="Pfam" id="PF13439">
    <property type="entry name" value="Glyco_transf_4"/>
    <property type="match status" value="1"/>
</dbReference>
<accession>A0A0D2G9P3</accession>
<comment type="caution">
    <text evidence="2">The sequence shown here is derived from an EMBL/GenBank/DDBJ whole genome shotgun (WGS) entry which is preliminary data.</text>
</comment>
<dbReference type="OrthoDB" id="9815351at2"/>
<dbReference type="InParanoid" id="A0A0D2G9P3"/>
<evidence type="ECO:0000259" key="1">
    <source>
        <dbReference type="Pfam" id="PF13439"/>
    </source>
</evidence>
<dbReference type="STRING" id="1429043.X474_24360"/>
<dbReference type="Gene3D" id="3.40.50.2000">
    <property type="entry name" value="Glycogen Phosphorylase B"/>
    <property type="match status" value="2"/>
</dbReference>
<dbReference type="AlphaFoldDB" id="A0A0D2G9P3"/>
<evidence type="ECO:0000313" key="3">
    <source>
        <dbReference type="Proteomes" id="UP000032233"/>
    </source>
</evidence>
<dbReference type="Proteomes" id="UP000032233">
    <property type="component" value="Unassembled WGS sequence"/>
</dbReference>